<dbReference type="RefSeq" id="XP_002295401.1">
    <property type="nucleotide sequence ID" value="XM_002295365.1"/>
</dbReference>
<dbReference type="EMBL" id="CP001159">
    <property type="protein sequence ID" value="ACI64118.1"/>
    <property type="molecule type" value="Genomic_DNA"/>
</dbReference>
<feature type="transmembrane region" description="Helical" evidence="2">
    <location>
        <begin position="36"/>
        <end position="54"/>
    </location>
</feature>
<evidence type="ECO:0000313" key="3">
    <source>
        <dbReference type="EMBL" id="ACI64118.1"/>
    </source>
</evidence>
<reference evidence="3 4" key="1">
    <citation type="journal article" date="2004" name="Science">
        <title>The genome of the diatom Thalassiosira pseudonana: ecology, evolution, and metabolism.</title>
        <authorList>
            <person name="Armbrust E.V."/>
            <person name="Berges J.A."/>
            <person name="Bowler C."/>
            <person name="Green B.R."/>
            <person name="Martinez D."/>
            <person name="Putnam N.H."/>
            <person name="Zhou S."/>
            <person name="Allen A.E."/>
            <person name="Apt K.E."/>
            <person name="Bechner M."/>
            <person name="Brzezinski M.A."/>
            <person name="Chaal B.K."/>
            <person name="Chiovitti A."/>
            <person name="Davis A.K."/>
            <person name="Demarest M.S."/>
            <person name="Detter J.C."/>
            <person name="Glavina T."/>
            <person name="Goodstein D."/>
            <person name="Hadi M.Z."/>
            <person name="Hellsten U."/>
            <person name="Hildebrand M."/>
            <person name="Jenkins B.D."/>
            <person name="Jurka J."/>
            <person name="Kapitonov V.V."/>
            <person name="Kroger N."/>
            <person name="Lau W.W."/>
            <person name="Lane T.W."/>
            <person name="Larimer F.W."/>
            <person name="Lippmeier J.C."/>
            <person name="Lucas S."/>
            <person name="Medina M."/>
            <person name="Montsant A."/>
            <person name="Obornik M."/>
            <person name="Parker M.S."/>
            <person name="Palenik B."/>
            <person name="Pazour G.J."/>
            <person name="Richardson P.M."/>
            <person name="Rynearson T.A."/>
            <person name="Saito M.A."/>
            <person name="Schwartz D.C."/>
            <person name="Thamatrakoln K."/>
            <person name="Valentin K."/>
            <person name="Vardi A."/>
            <person name="Wilkerson F.P."/>
            <person name="Rokhsar D.S."/>
        </authorList>
    </citation>
    <scope>NUCLEOTIDE SEQUENCE [LARGE SCALE GENOMIC DNA]</scope>
    <source>
        <strain evidence="3 4">CCMP1335</strain>
    </source>
</reference>
<keyword evidence="2" id="KW-0472">Membrane</keyword>
<dbReference type="Pfam" id="PF13578">
    <property type="entry name" value="Methyltransf_24"/>
    <property type="match status" value="1"/>
</dbReference>
<dbReference type="HOGENOM" id="CLU_456746_0_0_1"/>
<protein>
    <submittedName>
        <fullName evidence="3">Uncharacterized protein</fullName>
    </submittedName>
</protein>
<gene>
    <name evidence="3" type="ORF">THAPS_25350</name>
</gene>
<sequence>MTLIWNRTQGGPPRPGRSSVSQVASRRGGRPQFNRWLSLLTIIMMLGSLGWTVMRASNISIDSASDEMYGGLPVEQRQSAAGFFGLRESAVVNFFRSGIVFFDEEQCTRSIHDAVNHATSSSSHDFSLSLQQREHVIDSIAAAAVKQMKGDWVETDGSTESDGCGVMGEATLLAAIAQRAALREPICNGYQHGYDENDKHRQNERMQVPKRAAWLAFENDGCVDEVKQLFIDHRLYIADEIRRNEVFSSSVDVPIYLLKGSFVSVLPDSQVGDIAVLKLNGGGGGNGSTQALYESTRNALFAFYRRVVTNGYIFIGQYDTASCRKAIDEFFVDGNYTMSAVDTSTRSFTKTNDKVRVPPDYRNTVIKKSLDPIVLAGWATLKEWHRDTVKQFVGNVGDNLYQSYRYIEAMRHVVQRIKEDASSRDGSKAARVNVCETGYNGGHSAQLFLSFLNRGDNVDVHYYGWDLKQFGSSEPTAEKMKEVYGDNFHIVWGDSKQTLQHAREDMNGQRCHLIVIDGEHSKNGVLNDIENFLKVAEPGCVIFGDDCAPYKRTVPKSEQMLEAWMEFVDSGRLISVAKYRNPELGSPGFVEGVVRSVE</sequence>
<dbReference type="AlphaFoldDB" id="B5YLQ0"/>
<accession>B5YLQ0</accession>
<keyword evidence="2" id="KW-0812">Transmembrane</keyword>
<evidence type="ECO:0000313" key="4">
    <source>
        <dbReference type="Proteomes" id="UP000001449"/>
    </source>
</evidence>
<organism evidence="3 4">
    <name type="scientific">Thalassiosira pseudonana</name>
    <name type="common">Marine diatom</name>
    <name type="synonym">Cyclotella nana</name>
    <dbReference type="NCBI Taxonomy" id="35128"/>
    <lineage>
        <taxon>Eukaryota</taxon>
        <taxon>Sar</taxon>
        <taxon>Stramenopiles</taxon>
        <taxon>Ochrophyta</taxon>
        <taxon>Bacillariophyta</taxon>
        <taxon>Coscinodiscophyceae</taxon>
        <taxon>Thalassiosirophycidae</taxon>
        <taxon>Thalassiosirales</taxon>
        <taxon>Thalassiosiraceae</taxon>
        <taxon>Thalassiosira</taxon>
    </lineage>
</organism>
<evidence type="ECO:0000256" key="2">
    <source>
        <dbReference type="SAM" id="Phobius"/>
    </source>
</evidence>
<name>B5YLQ0_THAPS</name>
<evidence type="ECO:0000256" key="1">
    <source>
        <dbReference type="SAM" id="MobiDB-lite"/>
    </source>
</evidence>
<dbReference type="Pfam" id="PF05711">
    <property type="entry name" value="TylF"/>
    <property type="match status" value="1"/>
</dbReference>
<dbReference type="PaxDb" id="35128-Thaps25350"/>
<dbReference type="SUPFAM" id="SSF53335">
    <property type="entry name" value="S-adenosyl-L-methionine-dependent methyltransferases"/>
    <property type="match status" value="1"/>
</dbReference>
<keyword evidence="2" id="KW-1133">Transmembrane helix</keyword>
<reference evidence="3 4" key="2">
    <citation type="journal article" date="2008" name="Nature">
        <title>The Phaeodactylum genome reveals the evolutionary history of diatom genomes.</title>
        <authorList>
            <person name="Bowler C."/>
            <person name="Allen A.E."/>
            <person name="Badger J.H."/>
            <person name="Grimwood J."/>
            <person name="Jabbari K."/>
            <person name="Kuo A."/>
            <person name="Maheswari U."/>
            <person name="Martens C."/>
            <person name="Maumus F."/>
            <person name="Otillar R.P."/>
            <person name="Rayko E."/>
            <person name="Salamov A."/>
            <person name="Vandepoele K."/>
            <person name="Beszteri B."/>
            <person name="Gruber A."/>
            <person name="Heijde M."/>
            <person name="Katinka M."/>
            <person name="Mock T."/>
            <person name="Valentin K."/>
            <person name="Verret F."/>
            <person name="Berges J.A."/>
            <person name="Brownlee C."/>
            <person name="Cadoret J.P."/>
            <person name="Chiovitti A."/>
            <person name="Choi C.J."/>
            <person name="Coesel S."/>
            <person name="De Martino A."/>
            <person name="Detter J.C."/>
            <person name="Durkin C."/>
            <person name="Falciatore A."/>
            <person name="Fournet J."/>
            <person name="Haruta M."/>
            <person name="Huysman M.J."/>
            <person name="Jenkins B.D."/>
            <person name="Jiroutova K."/>
            <person name="Jorgensen R.E."/>
            <person name="Joubert Y."/>
            <person name="Kaplan A."/>
            <person name="Kroger N."/>
            <person name="Kroth P.G."/>
            <person name="La Roche J."/>
            <person name="Lindquist E."/>
            <person name="Lommer M."/>
            <person name="Martin-Jezequel V."/>
            <person name="Lopez P.J."/>
            <person name="Lucas S."/>
            <person name="Mangogna M."/>
            <person name="McGinnis K."/>
            <person name="Medlin L.K."/>
            <person name="Montsant A."/>
            <person name="Oudot-Le Secq M.P."/>
            <person name="Napoli C."/>
            <person name="Obornik M."/>
            <person name="Parker M.S."/>
            <person name="Petit J.L."/>
            <person name="Porcel B.M."/>
            <person name="Poulsen N."/>
            <person name="Robison M."/>
            <person name="Rychlewski L."/>
            <person name="Rynearson T.A."/>
            <person name="Schmutz J."/>
            <person name="Shapiro H."/>
            <person name="Siaut M."/>
            <person name="Stanley M."/>
            <person name="Sussman M.R."/>
            <person name="Taylor A.R."/>
            <person name="Vardi A."/>
            <person name="von Dassow P."/>
            <person name="Vyverman W."/>
            <person name="Willis A."/>
            <person name="Wyrwicz L.S."/>
            <person name="Rokhsar D.S."/>
            <person name="Weissenbach J."/>
            <person name="Armbrust E.V."/>
            <person name="Green B.R."/>
            <person name="Van de Peer Y."/>
            <person name="Grigoriev I.V."/>
        </authorList>
    </citation>
    <scope>NUCLEOTIDE SEQUENCE [LARGE SCALE GENOMIC DNA]</scope>
    <source>
        <strain evidence="3 4">CCMP1335</strain>
    </source>
</reference>
<keyword evidence="4" id="KW-1185">Reference proteome</keyword>
<dbReference type="KEGG" id="tps:THAPS_25350"/>
<dbReference type="InParanoid" id="B5YLQ0"/>
<feature type="region of interest" description="Disordered" evidence="1">
    <location>
        <begin position="1"/>
        <end position="26"/>
    </location>
</feature>
<dbReference type="InterPro" id="IPR008884">
    <property type="entry name" value="TylF_MeTrfase"/>
</dbReference>
<dbReference type="Proteomes" id="UP000001449">
    <property type="component" value="Chromosome 18"/>
</dbReference>
<dbReference type="Gene3D" id="3.40.50.150">
    <property type="entry name" value="Vaccinia Virus protein VP39"/>
    <property type="match status" value="2"/>
</dbReference>
<dbReference type="InterPro" id="IPR029063">
    <property type="entry name" value="SAM-dependent_MTases_sf"/>
</dbReference>
<proteinExistence type="predicted"/>
<dbReference type="GeneID" id="7444255"/>